<dbReference type="FunFam" id="1.10.630.10:FF:000018">
    <property type="entry name" value="Cytochrome P450 monooxygenase"/>
    <property type="match status" value="1"/>
</dbReference>
<reference evidence="8" key="1">
    <citation type="submission" date="2020-10" db="EMBL/GenBank/DDBJ databases">
        <title>Taxonomic study of unclassified bacteria belonging to the class Ktedonobacteria.</title>
        <authorList>
            <person name="Yabe S."/>
            <person name="Wang C.M."/>
            <person name="Zheng Y."/>
            <person name="Sakai Y."/>
            <person name="Cavaletti L."/>
            <person name="Monciardini P."/>
            <person name="Donadio S."/>
        </authorList>
    </citation>
    <scope>NUCLEOTIDE SEQUENCE</scope>
    <source>
        <strain evidence="8">ID150040</strain>
    </source>
</reference>
<evidence type="ECO:0000313" key="8">
    <source>
        <dbReference type="EMBL" id="GHO97176.1"/>
    </source>
</evidence>
<dbReference type="EMBL" id="BNJK01000001">
    <property type="protein sequence ID" value="GHO97176.1"/>
    <property type="molecule type" value="Genomic_DNA"/>
</dbReference>
<keyword evidence="2 7" id="KW-0349">Heme</keyword>
<dbReference type="RefSeq" id="WP_220207755.1">
    <property type="nucleotide sequence ID" value="NZ_BNJK01000001.1"/>
</dbReference>
<dbReference type="GO" id="GO:0004497">
    <property type="term" value="F:monooxygenase activity"/>
    <property type="evidence" value="ECO:0007669"/>
    <property type="project" value="UniProtKB-KW"/>
</dbReference>
<dbReference type="GO" id="GO:0005506">
    <property type="term" value="F:iron ion binding"/>
    <property type="evidence" value="ECO:0007669"/>
    <property type="project" value="InterPro"/>
</dbReference>
<evidence type="ECO:0000256" key="5">
    <source>
        <dbReference type="ARBA" id="ARBA00023004"/>
    </source>
</evidence>
<name>A0A8J3IXQ1_9CHLR</name>
<evidence type="ECO:0000256" key="7">
    <source>
        <dbReference type="RuleBase" id="RU000461"/>
    </source>
</evidence>
<evidence type="ECO:0000256" key="2">
    <source>
        <dbReference type="ARBA" id="ARBA00022617"/>
    </source>
</evidence>
<dbReference type="InterPro" id="IPR036396">
    <property type="entry name" value="Cyt_P450_sf"/>
</dbReference>
<dbReference type="GO" id="GO:0016705">
    <property type="term" value="F:oxidoreductase activity, acting on paired donors, with incorporation or reduction of molecular oxygen"/>
    <property type="evidence" value="ECO:0007669"/>
    <property type="project" value="InterPro"/>
</dbReference>
<keyword evidence="5 7" id="KW-0408">Iron</keyword>
<evidence type="ECO:0000256" key="3">
    <source>
        <dbReference type="ARBA" id="ARBA00022723"/>
    </source>
</evidence>
<organism evidence="8 9">
    <name type="scientific">Reticulibacter mediterranei</name>
    <dbReference type="NCBI Taxonomy" id="2778369"/>
    <lineage>
        <taxon>Bacteria</taxon>
        <taxon>Bacillati</taxon>
        <taxon>Chloroflexota</taxon>
        <taxon>Ktedonobacteria</taxon>
        <taxon>Ktedonobacterales</taxon>
        <taxon>Reticulibacteraceae</taxon>
        <taxon>Reticulibacter</taxon>
    </lineage>
</organism>
<keyword evidence="4 7" id="KW-0560">Oxidoreductase</keyword>
<dbReference type="Gene3D" id="1.10.630.10">
    <property type="entry name" value="Cytochrome P450"/>
    <property type="match status" value="1"/>
</dbReference>
<dbReference type="Proteomes" id="UP000597444">
    <property type="component" value="Unassembled WGS sequence"/>
</dbReference>
<evidence type="ECO:0000256" key="6">
    <source>
        <dbReference type="ARBA" id="ARBA00023033"/>
    </source>
</evidence>
<dbReference type="PANTHER" id="PTHR46696">
    <property type="entry name" value="P450, PUTATIVE (EUROFUNG)-RELATED"/>
    <property type="match status" value="1"/>
</dbReference>
<evidence type="ECO:0000256" key="4">
    <source>
        <dbReference type="ARBA" id="ARBA00023002"/>
    </source>
</evidence>
<dbReference type="PRINTS" id="PR00359">
    <property type="entry name" value="BP450"/>
</dbReference>
<dbReference type="CDD" id="cd11032">
    <property type="entry name" value="P450_EryK-like"/>
    <property type="match status" value="1"/>
</dbReference>
<dbReference type="GO" id="GO:0020037">
    <property type="term" value="F:heme binding"/>
    <property type="evidence" value="ECO:0007669"/>
    <property type="project" value="InterPro"/>
</dbReference>
<dbReference type="InterPro" id="IPR001128">
    <property type="entry name" value="Cyt_P450"/>
</dbReference>
<evidence type="ECO:0000313" key="9">
    <source>
        <dbReference type="Proteomes" id="UP000597444"/>
    </source>
</evidence>
<comment type="similarity">
    <text evidence="1 7">Belongs to the cytochrome P450 family.</text>
</comment>
<sequence>MQSARQILTGFPHDWYRQMRATNPVYFEPRFHIWYVFRYEDALRVLNDPATFSSETGQPSILGMDPPRHNLLRNLISRAFTPRIVAQLEGKITEITNELLDAAIARGQMDVIRDLAYPLPATIIAELLGVPSQEREMFIRWSNIITAGQRFGQGQTADDEGRKQTDREFREYFAIKLEEHRRQPDDDLMSSLILADVDGQRLNQEELLSFCRLLLFAGYETTANLIGNAMLAFEEHPDVVEELRGNPELMPGAIEEILRCYGSVIGAVRHVTTDTHIGKQALKRGDRLIVRADSANYDEEQFHDPERFNIRRMPNRHISFGHGLHYCLGAPLARLEGRIALNLFLQRLRNVRRNEDQPLEGVRSFFLLGLTSYPIIFTAR</sequence>
<dbReference type="PROSITE" id="PS00086">
    <property type="entry name" value="CYTOCHROME_P450"/>
    <property type="match status" value="1"/>
</dbReference>
<keyword evidence="9" id="KW-1185">Reference proteome</keyword>
<accession>A0A8J3IXQ1</accession>
<dbReference type="PANTHER" id="PTHR46696:SF1">
    <property type="entry name" value="CYTOCHROME P450 YJIB-RELATED"/>
    <property type="match status" value="1"/>
</dbReference>
<protein>
    <submittedName>
        <fullName evidence="8">Putative cytochrome P450 YjiB</fullName>
    </submittedName>
</protein>
<keyword evidence="3 7" id="KW-0479">Metal-binding</keyword>
<dbReference type="SUPFAM" id="SSF48264">
    <property type="entry name" value="Cytochrome P450"/>
    <property type="match status" value="1"/>
</dbReference>
<keyword evidence="6 7" id="KW-0503">Monooxygenase</keyword>
<proteinExistence type="inferred from homology"/>
<dbReference type="Pfam" id="PF00067">
    <property type="entry name" value="p450"/>
    <property type="match status" value="1"/>
</dbReference>
<dbReference type="InterPro" id="IPR002397">
    <property type="entry name" value="Cyt_P450_B"/>
</dbReference>
<dbReference type="InterPro" id="IPR017972">
    <property type="entry name" value="Cyt_P450_CS"/>
</dbReference>
<comment type="caution">
    <text evidence="8">The sequence shown here is derived from an EMBL/GenBank/DDBJ whole genome shotgun (WGS) entry which is preliminary data.</text>
</comment>
<gene>
    <name evidence="8" type="primary">yjiB_4</name>
    <name evidence="8" type="ORF">KSF_072240</name>
</gene>
<evidence type="ECO:0000256" key="1">
    <source>
        <dbReference type="ARBA" id="ARBA00010617"/>
    </source>
</evidence>
<dbReference type="AlphaFoldDB" id="A0A8J3IXQ1"/>